<proteinExistence type="predicted"/>
<accession>A0A6G1GI63</accession>
<evidence type="ECO:0000313" key="2">
    <source>
        <dbReference type="EMBL" id="KAF1980626.1"/>
    </source>
</evidence>
<evidence type="ECO:0000256" key="1">
    <source>
        <dbReference type="SAM" id="MobiDB-lite"/>
    </source>
</evidence>
<keyword evidence="3" id="KW-1185">Reference proteome</keyword>
<evidence type="ECO:0000313" key="3">
    <source>
        <dbReference type="Proteomes" id="UP000800041"/>
    </source>
</evidence>
<dbReference type="Proteomes" id="UP000800041">
    <property type="component" value="Unassembled WGS sequence"/>
</dbReference>
<feature type="non-terminal residue" evidence="2">
    <location>
        <position position="76"/>
    </location>
</feature>
<sequence length="76" mass="8697">MSTTSRENHSFRRIFKGRRERTGQHKEEKRTLPGAPADVSTFSCVAADNPHRGTGILTGFPFARRRPRAHFKTEFP</sequence>
<dbReference type="EMBL" id="ML977242">
    <property type="protein sequence ID" value="KAF1980626.1"/>
    <property type="molecule type" value="Genomic_DNA"/>
</dbReference>
<feature type="compositionally biased region" description="Basic and acidic residues" evidence="1">
    <location>
        <begin position="20"/>
        <end position="31"/>
    </location>
</feature>
<reference evidence="2" key="1">
    <citation type="journal article" date="2020" name="Stud. Mycol.">
        <title>101 Dothideomycetes genomes: a test case for predicting lifestyles and emergence of pathogens.</title>
        <authorList>
            <person name="Haridas S."/>
            <person name="Albert R."/>
            <person name="Binder M."/>
            <person name="Bloem J."/>
            <person name="Labutti K."/>
            <person name="Salamov A."/>
            <person name="Andreopoulos B."/>
            <person name="Baker S."/>
            <person name="Barry K."/>
            <person name="Bills G."/>
            <person name="Bluhm B."/>
            <person name="Cannon C."/>
            <person name="Castanera R."/>
            <person name="Culley D."/>
            <person name="Daum C."/>
            <person name="Ezra D."/>
            <person name="Gonzalez J."/>
            <person name="Henrissat B."/>
            <person name="Kuo A."/>
            <person name="Liang C."/>
            <person name="Lipzen A."/>
            <person name="Lutzoni F."/>
            <person name="Magnuson J."/>
            <person name="Mondo S."/>
            <person name="Nolan M."/>
            <person name="Ohm R."/>
            <person name="Pangilinan J."/>
            <person name="Park H.-J."/>
            <person name="Ramirez L."/>
            <person name="Alfaro M."/>
            <person name="Sun H."/>
            <person name="Tritt A."/>
            <person name="Yoshinaga Y."/>
            <person name="Zwiers L.-H."/>
            <person name="Turgeon B."/>
            <person name="Goodwin S."/>
            <person name="Spatafora J."/>
            <person name="Crous P."/>
            <person name="Grigoriev I."/>
        </authorList>
    </citation>
    <scope>NUCLEOTIDE SEQUENCE</scope>
    <source>
        <strain evidence="2">CBS 113979</strain>
    </source>
</reference>
<protein>
    <submittedName>
        <fullName evidence="2">Uncharacterized protein</fullName>
    </submittedName>
</protein>
<feature type="compositionally biased region" description="Basic and acidic residues" evidence="1">
    <location>
        <begin position="1"/>
        <end position="10"/>
    </location>
</feature>
<gene>
    <name evidence="2" type="ORF">K402DRAFT_301981</name>
</gene>
<name>A0A6G1GI63_9PEZI</name>
<feature type="region of interest" description="Disordered" evidence="1">
    <location>
        <begin position="1"/>
        <end position="37"/>
    </location>
</feature>
<dbReference type="AlphaFoldDB" id="A0A6G1GI63"/>
<dbReference type="OrthoDB" id="3772803at2759"/>
<organism evidence="2 3">
    <name type="scientific">Aulographum hederae CBS 113979</name>
    <dbReference type="NCBI Taxonomy" id="1176131"/>
    <lineage>
        <taxon>Eukaryota</taxon>
        <taxon>Fungi</taxon>
        <taxon>Dikarya</taxon>
        <taxon>Ascomycota</taxon>
        <taxon>Pezizomycotina</taxon>
        <taxon>Dothideomycetes</taxon>
        <taxon>Pleosporomycetidae</taxon>
        <taxon>Aulographales</taxon>
        <taxon>Aulographaceae</taxon>
    </lineage>
</organism>